<keyword evidence="3" id="KW-1185">Reference proteome</keyword>
<accession>A0A1M5ETL0</accession>
<evidence type="ECO:0000259" key="1">
    <source>
        <dbReference type="Pfam" id="PF13924"/>
    </source>
</evidence>
<dbReference type="Proteomes" id="UP000184346">
    <property type="component" value="Unassembled WGS sequence"/>
</dbReference>
<dbReference type="EMBL" id="FQUJ01000026">
    <property type="protein sequence ID" value="SHF82603.1"/>
    <property type="molecule type" value="Genomic_DNA"/>
</dbReference>
<organism evidence="2 3">
    <name type="scientific">Modicisalibacter ilicicola DSM 19980</name>
    <dbReference type="NCBI Taxonomy" id="1121942"/>
    <lineage>
        <taxon>Bacteria</taxon>
        <taxon>Pseudomonadati</taxon>
        <taxon>Pseudomonadota</taxon>
        <taxon>Gammaproteobacteria</taxon>
        <taxon>Oceanospirillales</taxon>
        <taxon>Halomonadaceae</taxon>
        <taxon>Modicisalibacter</taxon>
    </lineage>
</organism>
<gene>
    <name evidence="2" type="ORF">SAMN02745148_03624</name>
</gene>
<dbReference type="STRING" id="1121942.SAMN02745148_03624"/>
<proteinExistence type="predicted"/>
<sequence>MNLTPQFLSGHWSLASFIYRWPDGRELAPLGEARGQLLYLLDGDSPGRMAVQVVASQRPPLDPNSEASLAAHFCSGFAYGGRWSLEGDTVHHDIEVASLVFWEGTRLSRELRFENDRIILSTHEPSPQLPEGGYETRLEWQRSRID</sequence>
<dbReference type="RefSeq" id="WP_072825537.1">
    <property type="nucleotide sequence ID" value="NZ_FQUJ01000026.1"/>
</dbReference>
<dbReference type="Pfam" id="PF13924">
    <property type="entry name" value="Lipocalin_5"/>
    <property type="match status" value="1"/>
</dbReference>
<feature type="domain" description="Lipocalin-like" evidence="1">
    <location>
        <begin position="10"/>
        <end position="142"/>
    </location>
</feature>
<evidence type="ECO:0000313" key="2">
    <source>
        <dbReference type="EMBL" id="SHF82603.1"/>
    </source>
</evidence>
<dbReference type="AlphaFoldDB" id="A0A1M5ETL0"/>
<evidence type="ECO:0000313" key="3">
    <source>
        <dbReference type="Proteomes" id="UP000184346"/>
    </source>
</evidence>
<protein>
    <submittedName>
        <fullName evidence="2">Lipocalin-like domain-containing protein</fullName>
    </submittedName>
</protein>
<dbReference type="InterPro" id="IPR024311">
    <property type="entry name" value="Lipocalin-like"/>
</dbReference>
<reference evidence="2 3" key="1">
    <citation type="submission" date="2016-11" db="EMBL/GenBank/DDBJ databases">
        <authorList>
            <person name="Jaros S."/>
            <person name="Januszkiewicz K."/>
            <person name="Wedrychowicz H."/>
        </authorList>
    </citation>
    <scope>NUCLEOTIDE SEQUENCE [LARGE SCALE GENOMIC DNA]</scope>
    <source>
        <strain evidence="2 3">DSM 19980</strain>
    </source>
</reference>
<dbReference type="OrthoDB" id="6164062at2"/>
<name>A0A1M5ETL0_9GAMM</name>